<dbReference type="PROSITE" id="PS50297">
    <property type="entry name" value="ANK_REP_REGION"/>
    <property type="match status" value="3"/>
</dbReference>
<dbReference type="SUPFAM" id="SSF48403">
    <property type="entry name" value="Ankyrin repeat"/>
    <property type="match status" value="1"/>
</dbReference>
<dbReference type="InterPro" id="IPR002110">
    <property type="entry name" value="Ankyrin_rpt"/>
</dbReference>
<feature type="repeat" description="ANK" evidence="3">
    <location>
        <begin position="165"/>
        <end position="193"/>
    </location>
</feature>
<proteinExistence type="predicted"/>
<evidence type="ECO:0000256" key="2">
    <source>
        <dbReference type="ARBA" id="ARBA00023043"/>
    </source>
</evidence>
<dbReference type="PROSITE" id="PS50088">
    <property type="entry name" value="ANK_REPEAT"/>
    <property type="match status" value="4"/>
</dbReference>
<evidence type="ECO:0000256" key="3">
    <source>
        <dbReference type="PROSITE-ProRule" id="PRU00023"/>
    </source>
</evidence>
<dbReference type="Proteomes" id="UP001362999">
    <property type="component" value="Unassembled WGS sequence"/>
</dbReference>
<dbReference type="Gene3D" id="1.25.40.20">
    <property type="entry name" value="Ankyrin repeat-containing domain"/>
    <property type="match status" value="1"/>
</dbReference>
<dbReference type="EMBL" id="JAWWNJ010000095">
    <property type="protein sequence ID" value="KAK6996933.1"/>
    <property type="molecule type" value="Genomic_DNA"/>
</dbReference>
<feature type="compositionally biased region" description="Polar residues" evidence="4">
    <location>
        <begin position="51"/>
        <end position="63"/>
    </location>
</feature>
<evidence type="ECO:0000256" key="4">
    <source>
        <dbReference type="SAM" id="MobiDB-lite"/>
    </source>
</evidence>
<dbReference type="Pfam" id="PF12796">
    <property type="entry name" value="Ank_2"/>
    <property type="match status" value="2"/>
</dbReference>
<comment type="caution">
    <text evidence="5">The sequence shown here is derived from an EMBL/GenBank/DDBJ whole genome shotgun (WGS) entry which is preliminary data.</text>
</comment>
<dbReference type="AlphaFoldDB" id="A0AAW0A1V8"/>
<feature type="repeat" description="ANK" evidence="3">
    <location>
        <begin position="95"/>
        <end position="127"/>
    </location>
</feature>
<dbReference type="InterPro" id="IPR036770">
    <property type="entry name" value="Ankyrin_rpt-contain_sf"/>
</dbReference>
<organism evidence="5 6">
    <name type="scientific">Favolaschia claudopus</name>
    <dbReference type="NCBI Taxonomy" id="2862362"/>
    <lineage>
        <taxon>Eukaryota</taxon>
        <taxon>Fungi</taxon>
        <taxon>Dikarya</taxon>
        <taxon>Basidiomycota</taxon>
        <taxon>Agaricomycotina</taxon>
        <taxon>Agaricomycetes</taxon>
        <taxon>Agaricomycetidae</taxon>
        <taxon>Agaricales</taxon>
        <taxon>Marasmiineae</taxon>
        <taxon>Mycenaceae</taxon>
        <taxon>Favolaschia</taxon>
    </lineage>
</organism>
<evidence type="ECO:0000256" key="1">
    <source>
        <dbReference type="ARBA" id="ARBA00022737"/>
    </source>
</evidence>
<dbReference type="GO" id="GO:0004842">
    <property type="term" value="F:ubiquitin-protein transferase activity"/>
    <property type="evidence" value="ECO:0007669"/>
    <property type="project" value="TreeGrafter"/>
</dbReference>
<feature type="region of interest" description="Disordered" evidence="4">
    <location>
        <begin position="1"/>
        <end position="65"/>
    </location>
</feature>
<feature type="repeat" description="ANK" evidence="3">
    <location>
        <begin position="193"/>
        <end position="224"/>
    </location>
</feature>
<dbReference type="GO" id="GO:0085020">
    <property type="term" value="P:protein K6-linked ubiquitination"/>
    <property type="evidence" value="ECO:0007669"/>
    <property type="project" value="TreeGrafter"/>
</dbReference>
<dbReference type="PANTHER" id="PTHR24171:SF8">
    <property type="entry name" value="BRCA1-ASSOCIATED RING DOMAIN PROTEIN 1"/>
    <property type="match status" value="1"/>
</dbReference>
<accession>A0AAW0A1V8</accession>
<protein>
    <submittedName>
        <fullName evidence="5">Ankyrin repeat-containing domain protein</fullName>
    </submittedName>
</protein>
<keyword evidence="2 3" id="KW-0040">ANK repeat</keyword>
<evidence type="ECO:0000313" key="5">
    <source>
        <dbReference type="EMBL" id="KAK6996933.1"/>
    </source>
</evidence>
<dbReference type="SMART" id="SM00248">
    <property type="entry name" value="ANK"/>
    <property type="match status" value="4"/>
</dbReference>
<evidence type="ECO:0000313" key="6">
    <source>
        <dbReference type="Proteomes" id="UP001362999"/>
    </source>
</evidence>
<reference evidence="5 6" key="1">
    <citation type="journal article" date="2024" name="J Genomics">
        <title>Draft genome sequencing and assembly of Favolaschia claudopus CIRM-BRFM 2984 isolated from oak limbs.</title>
        <authorList>
            <person name="Navarro D."/>
            <person name="Drula E."/>
            <person name="Chaduli D."/>
            <person name="Cazenave R."/>
            <person name="Ahrendt S."/>
            <person name="Wang J."/>
            <person name="Lipzen A."/>
            <person name="Daum C."/>
            <person name="Barry K."/>
            <person name="Grigoriev I.V."/>
            <person name="Favel A."/>
            <person name="Rosso M.N."/>
            <person name="Martin F."/>
        </authorList>
    </citation>
    <scope>NUCLEOTIDE SEQUENCE [LARGE SCALE GENOMIC DNA]</scope>
    <source>
        <strain evidence="5 6">CIRM-BRFM 2984</strain>
    </source>
</reference>
<keyword evidence="1" id="KW-0677">Repeat</keyword>
<gene>
    <name evidence="5" type="ORF">R3P38DRAFT_3626386</name>
</gene>
<name>A0AAW0A1V8_9AGAR</name>
<keyword evidence="6" id="KW-1185">Reference proteome</keyword>
<dbReference type="PANTHER" id="PTHR24171">
    <property type="entry name" value="ANKYRIN REPEAT DOMAIN-CONTAINING PROTEIN 39-RELATED"/>
    <property type="match status" value="1"/>
</dbReference>
<feature type="repeat" description="ANK" evidence="3">
    <location>
        <begin position="131"/>
        <end position="160"/>
    </location>
</feature>
<sequence length="224" mass="23352">MGGARDLPDPTLVIEGQRARRKTQKAGGSSTNAGGSGQVTPSTVDGVEASDIQSDSEQNSPQSDVIDIDGSDAETMNDACQFIRKCDDERTQHTTHITSLQRACLRGDEEAVHMLLEVGVNINEETLPYGTALHAAAVCGHLPVVCILLANGANVNAKTPMFGAPLRAASLAGHADIVLLLLENGAEIDARANNGSALAAALSCGREEVAQLLMDRGANVNDQV</sequence>